<evidence type="ECO:0000313" key="1">
    <source>
        <dbReference type="EMBL" id="SEN31824.1"/>
    </source>
</evidence>
<dbReference type="InterPro" id="IPR036249">
    <property type="entry name" value="Thioredoxin-like_sf"/>
</dbReference>
<dbReference type="OrthoDB" id="424426at2"/>
<name>A0A1H8FJY3_9RHOB</name>
<dbReference type="EMBL" id="FOCE01000004">
    <property type="protein sequence ID" value="SEN31824.1"/>
    <property type="molecule type" value="Genomic_DNA"/>
</dbReference>
<dbReference type="Proteomes" id="UP000198761">
    <property type="component" value="Unassembled WGS sequence"/>
</dbReference>
<gene>
    <name evidence="1" type="ORF">SAMN04488103_104178</name>
</gene>
<dbReference type="STRING" id="933059.SAMN04488103_104178"/>
<proteinExistence type="predicted"/>
<sequence>MARATLHVCTTCRRAEAAAQDQCPPDQRPGAWLHGLLSRSDVPEGVEIKAVECLSACSNGCSVALSAPGKWTYVYGRLDPAADLAAVLEGAARYAATPDGLVPWRERPEVFRKQCLARIPPLEIPVESADV</sequence>
<dbReference type="InterPro" id="IPR012863">
    <property type="entry name" value="DUF1636"/>
</dbReference>
<dbReference type="SUPFAM" id="SSF52833">
    <property type="entry name" value="Thioredoxin-like"/>
    <property type="match status" value="1"/>
</dbReference>
<accession>A0A1H8FJY3</accession>
<evidence type="ECO:0000313" key="2">
    <source>
        <dbReference type="Proteomes" id="UP000198761"/>
    </source>
</evidence>
<dbReference type="Pfam" id="PF07845">
    <property type="entry name" value="DUF1636"/>
    <property type="match status" value="1"/>
</dbReference>
<protein>
    <submittedName>
        <fullName evidence="1">Predicted metal-binding protein</fullName>
    </submittedName>
</protein>
<dbReference type="AlphaFoldDB" id="A0A1H8FJY3"/>
<dbReference type="CDD" id="cd02980">
    <property type="entry name" value="TRX_Fd_family"/>
    <property type="match status" value="1"/>
</dbReference>
<keyword evidence="2" id="KW-1185">Reference proteome</keyword>
<reference evidence="1 2" key="1">
    <citation type="submission" date="2016-10" db="EMBL/GenBank/DDBJ databases">
        <authorList>
            <person name="de Groot N.N."/>
        </authorList>
    </citation>
    <scope>NUCLEOTIDE SEQUENCE [LARGE SCALE GENOMIC DNA]</scope>
    <source>
        <strain evidence="1 2">DSM 3857</strain>
    </source>
</reference>
<organism evidence="1 2">
    <name type="scientific">Gemmobacter aquatilis</name>
    <dbReference type="NCBI Taxonomy" id="933059"/>
    <lineage>
        <taxon>Bacteria</taxon>
        <taxon>Pseudomonadati</taxon>
        <taxon>Pseudomonadota</taxon>
        <taxon>Alphaproteobacteria</taxon>
        <taxon>Rhodobacterales</taxon>
        <taxon>Paracoccaceae</taxon>
        <taxon>Gemmobacter</taxon>
    </lineage>
</organism>
<dbReference type="RefSeq" id="WP_091300660.1">
    <property type="nucleotide sequence ID" value="NZ_FOCE01000004.1"/>
</dbReference>